<evidence type="ECO:0000256" key="1">
    <source>
        <dbReference type="SAM" id="MobiDB-lite"/>
    </source>
</evidence>
<sequence length="313" mass="35019">MDSSSGSTPDTKPGIGRALKRSGVKLYSKCSNHKHLHMILAQLKDVVGDSKTLSGSYAKSLKDLEKWASKEEYGALGDVFSGIAEIAALQLEVQREQIEMWSEFRKVFETILDNDRNVEERREKLGEIEAKEHKIKKELKKKSGSKKSSSSDITDLSEKLKVQEAETEIQKKSVSTLTKENEAIKLMLTKKGLVRLFEGLLESNEKSQIILASKKQLAHALPDVPDGAENLHELPYEGSVHTTRIVLDAKERMKNYRRCDSPPVYTSNPPPPPFNPYYGPPLDNRNSLLYPPLAGNQKEIKTLEGLCTLNSLS</sequence>
<dbReference type="InterPro" id="IPR028245">
    <property type="entry name" value="PIL1/LSP1"/>
</dbReference>
<dbReference type="Gene3D" id="1.20.1270.60">
    <property type="entry name" value="Arfaptin homology (AH) domain/BAR domain"/>
    <property type="match status" value="1"/>
</dbReference>
<feature type="region of interest" description="Disordered" evidence="1">
    <location>
        <begin position="258"/>
        <end position="280"/>
    </location>
</feature>
<dbReference type="Pfam" id="PF13805">
    <property type="entry name" value="Pil1"/>
    <property type="match status" value="1"/>
</dbReference>
<organism evidence="2">
    <name type="scientific">Lepeophtheirus salmonis</name>
    <name type="common">Salmon louse</name>
    <name type="synonym">Caligus salmonis</name>
    <dbReference type="NCBI Taxonomy" id="72036"/>
    <lineage>
        <taxon>Eukaryota</taxon>
        <taxon>Metazoa</taxon>
        <taxon>Ecdysozoa</taxon>
        <taxon>Arthropoda</taxon>
        <taxon>Crustacea</taxon>
        <taxon>Multicrustacea</taxon>
        <taxon>Hexanauplia</taxon>
        <taxon>Copepoda</taxon>
        <taxon>Siphonostomatoida</taxon>
        <taxon>Caligidae</taxon>
        <taxon>Lepeophtheirus</taxon>
    </lineage>
</organism>
<accession>A0A0K2VCF6</accession>
<reference evidence="2" key="1">
    <citation type="submission" date="2014-05" db="EMBL/GenBank/DDBJ databases">
        <authorList>
            <person name="Chronopoulou M."/>
        </authorList>
    </citation>
    <scope>NUCLEOTIDE SEQUENCE</scope>
    <source>
        <tissue evidence="2">Whole organism</tissue>
    </source>
</reference>
<dbReference type="EMBL" id="HACA01030624">
    <property type="protein sequence ID" value="CDW47985.1"/>
    <property type="molecule type" value="Transcribed_RNA"/>
</dbReference>
<evidence type="ECO:0000313" key="2">
    <source>
        <dbReference type="EMBL" id="CDW47985.1"/>
    </source>
</evidence>
<dbReference type="InterPro" id="IPR027267">
    <property type="entry name" value="AH/BAR_dom_sf"/>
</dbReference>
<dbReference type="AlphaFoldDB" id="A0A0K2VCF6"/>
<feature type="compositionally biased region" description="Pro residues" evidence="1">
    <location>
        <begin position="268"/>
        <end position="279"/>
    </location>
</feature>
<proteinExistence type="predicted"/>
<name>A0A0K2VCF6_LEPSM</name>
<protein>
    <submittedName>
        <fullName evidence="2">MyosinI heavy chainlike [Aplysia californica]</fullName>
    </submittedName>
</protein>
<feature type="region of interest" description="Disordered" evidence="1">
    <location>
        <begin position="137"/>
        <end position="157"/>
    </location>
</feature>
<dbReference type="OrthoDB" id="5803434at2759"/>